<reference evidence="2" key="2">
    <citation type="submission" date="2022-01" db="EMBL/GenBank/DDBJ databases">
        <authorList>
            <person name="Yamashiro T."/>
            <person name="Shiraishi A."/>
            <person name="Satake H."/>
            <person name="Nakayama K."/>
        </authorList>
    </citation>
    <scope>NUCLEOTIDE SEQUENCE</scope>
</reference>
<evidence type="ECO:0000313" key="2">
    <source>
        <dbReference type="EMBL" id="GJT77859.1"/>
    </source>
</evidence>
<feature type="coiled-coil region" evidence="1">
    <location>
        <begin position="103"/>
        <end position="165"/>
    </location>
</feature>
<evidence type="ECO:0008006" key="4">
    <source>
        <dbReference type="Google" id="ProtNLM"/>
    </source>
</evidence>
<organism evidence="2 3">
    <name type="scientific">Tanacetum coccineum</name>
    <dbReference type="NCBI Taxonomy" id="301880"/>
    <lineage>
        <taxon>Eukaryota</taxon>
        <taxon>Viridiplantae</taxon>
        <taxon>Streptophyta</taxon>
        <taxon>Embryophyta</taxon>
        <taxon>Tracheophyta</taxon>
        <taxon>Spermatophyta</taxon>
        <taxon>Magnoliopsida</taxon>
        <taxon>eudicotyledons</taxon>
        <taxon>Gunneridae</taxon>
        <taxon>Pentapetalae</taxon>
        <taxon>asterids</taxon>
        <taxon>campanulids</taxon>
        <taxon>Asterales</taxon>
        <taxon>Asteraceae</taxon>
        <taxon>Asteroideae</taxon>
        <taxon>Anthemideae</taxon>
        <taxon>Anthemidinae</taxon>
        <taxon>Tanacetum</taxon>
    </lineage>
</organism>
<gene>
    <name evidence="2" type="ORF">Tco_1044584</name>
</gene>
<evidence type="ECO:0000313" key="3">
    <source>
        <dbReference type="Proteomes" id="UP001151760"/>
    </source>
</evidence>
<reference evidence="2" key="1">
    <citation type="journal article" date="2022" name="Int. J. Mol. Sci.">
        <title>Draft Genome of Tanacetum Coccineum: Genomic Comparison of Closely Related Tanacetum-Family Plants.</title>
        <authorList>
            <person name="Yamashiro T."/>
            <person name="Shiraishi A."/>
            <person name="Nakayama K."/>
            <person name="Satake H."/>
        </authorList>
    </citation>
    <scope>NUCLEOTIDE SEQUENCE</scope>
</reference>
<name>A0ABQ5GQW6_9ASTR</name>
<proteinExistence type="predicted"/>
<keyword evidence="1" id="KW-0175">Coiled coil</keyword>
<dbReference type="Proteomes" id="UP001151760">
    <property type="component" value="Unassembled WGS sequence"/>
</dbReference>
<keyword evidence="3" id="KW-1185">Reference proteome</keyword>
<dbReference type="EMBL" id="BQNB010018751">
    <property type="protein sequence ID" value="GJT77859.1"/>
    <property type="molecule type" value="Genomic_DNA"/>
</dbReference>
<comment type="caution">
    <text evidence="2">The sequence shown here is derived from an EMBL/GenBank/DDBJ whole genome shotgun (WGS) entry which is preliminary data.</text>
</comment>
<accession>A0ABQ5GQW6</accession>
<evidence type="ECO:0000256" key="1">
    <source>
        <dbReference type="SAM" id="Coils"/>
    </source>
</evidence>
<sequence length="523" mass="59196">MNIVVNSSLDKNTSMNVNSFVGMNDYVNYVEMCNKCLELETELIKQHNMVEKDEYNRLSKSFSKLEQHCISIELVMQLNNKIFQKNNTSVNQTGPSFDQLFELNNLKAELQAKDTTIKKLKTNKQLYDSIKPSRIRAKEHTDSLVNQLNQKSVEVTDLNAQLQEKVFVITALKNDLRKLKGKEIVDNVAQMTNATTITPGMYKLNPVILAPKVKNNREAHEYYLKHTMEQAAILREVVKQAKSRNPLDSASYSACMYVKLSQELLGYVRDTCLDFHKPSEKLVAVTPINKKKTVRFADTVTSSGNIPKVTNKPLFNKKNKVEVQSRKVKSSLNKRNSNSQNVCNEHVKHPIKDVKALCSICNECLFDANHAMCLIDHVNSINVRAKSATKKNKKRKEWKPTSKVFNSVRYKWKPTGRTFTLVGNACPLTRLTITNKVPLRVPILLEIVAPKQVVTKVYTRRPKVPKSVQNSKPKVEKSMTANIMEPGTSRGSDTLIAPSSSSFIDCKLSKLFCGIWTLDAPST</sequence>
<protein>
    <recommendedName>
        <fullName evidence="4">Integrase, catalytic region, zinc finger, CCHC-type, peptidase aspartic, catalytic</fullName>
    </recommendedName>
</protein>